<dbReference type="Proteomes" id="UP000037288">
    <property type="component" value="Unassembled WGS sequence"/>
</dbReference>
<evidence type="ECO:0000313" key="2">
    <source>
        <dbReference type="EMBL" id="KNB49579.1"/>
    </source>
</evidence>
<keyword evidence="2" id="KW-0808">Transferase</keyword>
<dbReference type="InterPro" id="IPR029044">
    <property type="entry name" value="Nucleotide-diphossugar_trans"/>
</dbReference>
<evidence type="ECO:0000259" key="1">
    <source>
        <dbReference type="Pfam" id="PF00535"/>
    </source>
</evidence>
<accession>A0A0K9X806</accession>
<dbReference type="EMBL" id="LFXA01000018">
    <property type="protein sequence ID" value="KNB49579.1"/>
    <property type="molecule type" value="Genomic_DNA"/>
</dbReference>
<dbReference type="AlphaFoldDB" id="A0A0K9X806"/>
<dbReference type="InterPro" id="IPR001173">
    <property type="entry name" value="Glyco_trans_2-like"/>
</dbReference>
<evidence type="ECO:0000313" key="3">
    <source>
        <dbReference type="Proteomes" id="UP000037288"/>
    </source>
</evidence>
<dbReference type="PANTHER" id="PTHR43685:SF2">
    <property type="entry name" value="GLYCOSYLTRANSFERASE 2-LIKE DOMAIN-CONTAINING PROTEIN"/>
    <property type="match status" value="1"/>
</dbReference>
<proteinExistence type="predicted"/>
<dbReference type="STRING" id="1678637.AC230_28975"/>
<dbReference type="GO" id="GO:0016740">
    <property type="term" value="F:transferase activity"/>
    <property type="evidence" value="ECO:0007669"/>
    <property type="project" value="UniProtKB-KW"/>
</dbReference>
<sequence>MPAGLVDVVVIGYDDAAHIADAVRSALAQGPAVARVVAVDDASTDGTGAVLDRLAARHPRLRVIHRRVNSGGCGTPRNEGLRAAGSPYVMFLDSDDVLPPGAVDALLGAALRHGVPVAAGLCVRRELPGRVDTHWQPGLYRTAALHPSPEHHPALLHDTLCVNKLYARSFLTEHAVHFPEGPYPYEDFVFSARLLAAGPAVATVPDTVYVWHVRRRAARPSISLDRDRIANWHARVRAHRRGVEIYRAAGRERLALAARVKFLDHDLRIYVRELPRRDARYREAWWRAARTCLAGYGEAELAAARAPARWIARVVLAAPAPRDLDRLAQLAARPARLLPPYAVASGRPVWADDLPAAVLDGLTTAPARHLPVTVDATLRLRRRADLALRVHDLYGRLAAARPHTVSLELRPRDGSPALFLHSPLTPDGTGWTARIRFALGPLARRGTHSWDVRVGLHDAQGDVLRTAVRAVGPSRRPCALLPNARHVLLIVRPRTTAAGTLSLRTLTGPQALWTTLTTRLHRSG</sequence>
<keyword evidence="3" id="KW-1185">Reference proteome</keyword>
<dbReference type="PANTHER" id="PTHR43685">
    <property type="entry name" value="GLYCOSYLTRANSFERASE"/>
    <property type="match status" value="1"/>
</dbReference>
<feature type="domain" description="Glycosyltransferase 2-like" evidence="1">
    <location>
        <begin position="8"/>
        <end position="133"/>
    </location>
</feature>
<dbReference type="Pfam" id="PF00535">
    <property type="entry name" value="Glycos_transf_2"/>
    <property type="match status" value="1"/>
</dbReference>
<dbReference type="Gene3D" id="3.90.550.10">
    <property type="entry name" value="Spore Coat Polysaccharide Biosynthesis Protein SpsA, Chain A"/>
    <property type="match status" value="1"/>
</dbReference>
<dbReference type="SUPFAM" id="SSF53448">
    <property type="entry name" value="Nucleotide-diphospho-sugar transferases"/>
    <property type="match status" value="1"/>
</dbReference>
<reference evidence="3" key="1">
    <citation type="submission" date="2015-07" db="EMBL/GenBank/DDBJ databases">
        <title>Draft genome sequence of Streptomyces sp. CMAA 1322, a bacterium isolated from Caatinga biome, from dry forest semiarid of Brazil.</title>
        <authorList>
            <person name="Santos S.N."/>
            <person name="Gacesa R."/>
            <person name="Taketani R.G."/>
            <person name="Long P.F."/>
            <person name="Melo I.S."/>
        </authorList>
    </citation>
    <scope>NUCLEOTIDE SEQUENCE [LARGE SCALE GENOMIC DNA]</scope>
    <source>
        <strain evidence="3">CMAA 1322</strain>
    </source>
</reference>
<organism evidence="2 3">
    <name type="scientific">Streptomyces caatingaensis</name>
    <dbReference type="NCBI Taxonomy" id="1678637"/>
    <lineage>
        <taxon>Bacteria</taxon>
        <taxon>Bacillati</taxon>
        <taxon>Actinomycetota</taxon>
        <taxon>Actinomycetes</taxon>
        <taxon>Kitasatosporales</taxon>
        <taxon>Streptomycetaceae</taxon>
        <taxon>Streptomyces</taxon>
    </lineage>
</organism>
<comment type="caution">
    <text evidence="2">The sequence shown here is derived from an EMBL/GenBank/DDBJ whole genome shotgun (WGS) entry which is preliminary data.</text>
</comment>
<dbReference type="CDD" id="cd00761">
    <property type="entry name" value="Glyco_tranf_GTA_type"/>
    <property type="match status" value="1"/>
</dbReference>
<protein>
    <submittedName>
        <fullName evidence="2">Transferase</fullName>
    </submittedName>
</protein>
<dbReference type="PATRIC" id="fig|1678637.3.peg.6177"/>
<dbReference type="InterPro" id="IPR050834">
    <property type="entry name" value="Glycosyltransf_2"/>
</dbReference>
<name>A0A0K9X806_9ACTN</name>
<gene>
    <name evidence="2" type="ORF">AC230_28975</name>
</gene>